<evidence type="ECO:0000313" key="1">
    <source>
        <dbReference type="EnsemblMetazoa" id="PPA05919.1"/>
    </source>
</evidence>
<dbReference type="OrthoDB" id="5868545at2759"/>
<dbReference type="Proteomes" id="UP000005239">
    <property type="component" value="Unassembled WGS sequence"/>
</dbReference>
<protein>
    <submittedName>
        <fullName evidence="1">Uncharacterized protein</fullName>
    </submittedName>
</protein>
<reference evidence="2" key="1">
    <citation type="journal article" date="2008" name="Nat. Genet.">
        <title>The Pristionchus pacificus genome provides a unique perspective on nematode lifestyle and parasitism.</title>
        <authorList>
            <person name="Dieterich C."/>
            <person name="Clifton S.W."/>
            <person name="Schuster L.N."/>
            <person name="Chinwalla A."/>
            <person name="Delehaunty K."/>
            <person name="Dinkelacker I."/>
            <person name="Fulton L."/>
            <person name="Fulton R."/>
            <person name="Godfrey J."/>
            <person name="Minx P."/>
            <person name="Mitreva M."/>
            <person name="Roeseler W."/>
            <person name="Tian H."/>
            <person name="Witte H."/>
            <person name="Yang S.P."/>
            <person name="Wilson R.K."/>
            <person name="Sommer R.J."/>
        </authorList>
    </citation>
    <scope>NUCLEOTIDE SEQUENCE [LARGE SCALE GENOMIC DNA]</scope>
    <source>
        <strain evidence="2">PS312</strain>
    </source>
</reference>
<organism evidence="1 2">
    <name type="scientific">Pristionchus pacificus</name>
    <name type="common">Parasitic nematode worm</name>
    <dbReference type="NCBI Taxonomy" id="54126"/>
    <lineage>
        <taxon>Eukaryota</taxon>
        <taxon>Metazoa</taxon>
        <taxon>Ecdysozoa</taxon>
        <taxon>Nematoda</taxon>
        <taxon>Chromadorea</taxon>
        <taxon>Rhabditida</taxon>
        <taxon>Rhabditina</taxon>
        <taxon>Diplogasteromorpha</taxon>
        <taxon>Diplogasteroidea</taxon>
        <taxon>Neodiplogasteridae</taxon>
        <taxon>Pristionchus</taxon>
    </lineage>
</organism>
<dbReference type="AlphaFoldDB" id="A0A2A6BMN2"/>
<accession>A0A8R1Y9K2</accession>
<name>A0A2A6BMN2_PRIPA</name>
<dbReference type="PANTHER" id="PTHR15688:SF1">
    <property type="entry name" value="KINETOCHORE-ASSOCIATED PROTEIN 1"/>
    <property type="match status" value="1"/>
</dbReference>
<reference evidence="1" key="2">
    <citation type="submission" date="2022-06" db="UniProtKB">
        <authorList>
            <consortium name="EnsemblMetazoa"/>
        </authorList>
    </citation>
    <scope>IDENTIFICATION</scope>
    <source>
        <strain evidence="1">PS312</strain>
    </source>
</reference>
<dbReference type="InterPro" id="IPR052802">
    <property type="entry name" value="KNTC1"/>
</dbReference>
<sequence length="199" mass="22234">MNLSTVISYQVRDRIDRIARPFIEEHSLPVDETLLGHIEKVTSIARCQTSSEHLDVHCLLVTDAINSVAVRARAILKIADSAPIPWCSKLSIAVQGVMGETQFELNLTHNRMKLGAICQNFGLDRRYVDSVIDIYADFCGFLRFLLTGSLTSTREITDEGRYEIAAEAVSIYDRLRPGVRPCQESPLGDDRLRPSQGNS</sequence>
<dbReference type="EnsemblMetazoa" id="PPA05919.1">
    <property type="protein sequence ID" value="PPA05919.1"/>
    <property type="gene ID" value="WBGene00095473"/>
</dbReference>
<gene>
    <name evidence="1" type="primary">WBGene00095473</name>
</gene>
<evidence type="ECO:0000313" key="2">
    <source>
        <dbReference type="Proteomes" id="UP000005239"/>
    </source>
</evidence>
<dbReference type="PANTHER" id="PTHR15688">
    <property type="entry name" value="KINETOCHORE-ASSOCIATED PROTEIN 1"/>
    <property type="match status" value="1"/>
</dbReference>
<accession>A0A2A6BMN2</accession>
<proteinExistence type="predicted"/>
<keyword evidence="2" id="KW-1185">Reference proteome</keyword>